<name>A0ABU4VP72_9ACTN</name>
<reference evidence="2 3" key="1">
    <citation type="submission" date="2023-11" db="EMBL/GenBank/DDBJ databases">
        <authorList>
            <person name="Xu M."/>
            <person name="Jiang T."/>
        </authorList>
    </citation>
    <scope>NUCLEOTIDE SEQUENCE [LARGE SCALE GENOMIC DNA]</scope>
    <source>
        <strain evidence="2 3">SD</strain>
    </source>
</reference>
<feature type="region of interest" description="Disordered" evidence="1">
    <location>
        <begin position="57"/>
        <end position="88"/>
    </location>
</feature>
<evidence type="ECO:0000313" key="2">
    <source>
        <dbReference type="EMBL" id="MDX8153652.1"/>
    </source>
</evidence>
<accession>A0ABU4VP72</accession>
<evidence type="ECO:0000313" key="3">
    <source>
        <dbReference type="Proteomes" id="UP001277761"/>
    </source>
</evidence>
<evidence type="ECO:0008006" key="4">
    <source>
        <dbReference type="Google" id="ProtNLM"/>
    </source>
</evidence>
<comment type="caution">
    <text evidence="2">The sequence shown here is derived from an EMBL/GenBank/DDBJ whole genome shotgun (WGS) entry which is preliminary data.</text>
</comment>
<dbReference type="EMBL" id="JAXAVX010000017">
    <property type="protein sequence ID" value="MDX8153652.1"/>
    <property type="molecule type" value="Genomic_DNA"/>
</dbReference>
<sequence length="243" mass="26422">MARAFDRWASLDPLGVMPRVVRAARVVPGVELAERGLDELERRALLGLRRRLDQIALPAPTATAPERRAEAPPAPDPAPARASVVPPPTGDELVRSRLDELLEHAVNDSTAQSRDQLHAAIVRALVPDEARILSALAGGRRFALLHVAEPSGRIVLENASSVGRAAGVALVDRVPLYVTRLRNMDLVVEGPEDLALKDDYPVILTEAPVQEARRRAAGRRPAKILRRTLAISPLGREIWQAGR</sequence>
<organism evidence="2 3">
    <name type="scientific">Patulibacter brassicae</name>
    <dbReference type="NCBI Taxonomy" id="1705717"/>
    <lineage>
        <taxon>Bacteria</taxon>
        <taxon>Bacillati</taxon>
        <taxon>Actinomycetota</taxon>
        <taxon>Thermoleophilia</taxon>
        <taxon>Solirubrobacterales</taxon>
        <taxon>Patulibacteraceae</taxon>
        <taxon>Patulibacter</taxon>
    </lineage>
</organism>
<dbReference type="Proteomes" id="UP001277761">
    <property type="component" value="Unassembled WGS sequence"/>
</dbReference>
<protein>
    <recommendedName>
        <fullName evidence="4">DUF4393 domain-containing protein</fullName>
    </recommendedName>
</protein>
<gene>
    <name evidence="2" type="ORF">SK069_18790</name>
</gene>
<dbReference type="InterPro" id="IPR025506">
    <property type="entry name" value="Abi_alpha"/>
</dbReference>
<dbReference type="Gene3D" id="3.30.110.190">
    <property type="match status" value="1"/>
</dbReference>
<proteinExistence type="predicted"/>
<keyword evidence="3" id="KW-1185">Reference proteome</keyword>
<dbReference type="Pfam" id="PF14337">
    <property type="entry name" value="Abi_alpha"/>
    <property type="match status" value="1"/>
</dbReference>
<dbReference type="RefSeq" id="WP_319955802.1">
    <property type="nucleotide sequence ID" value="NZ_JAXAVX010000017.1"/>
</dbReference>
<evidence type="ECO:0000256" key="1">
    <source>
        <dbReference type="SAM" id="MobiDB-lite"/>
    </source>
</evidence>